<feature type="domain" description="ATP-grasp" evidence="11">
    <location>
        <begin position="119"/>
        <end position="316"/>
    </location>
</feature>
<dbReference type="RefSeq" id="WP_006295861.1">
    <property type="nucleotide sequence ID" value="NZ_ABXB03000007.1"/>
</dbReference>
<keyword evidence="4 14" id="KW-0436">Ligase</keyword>
<dbReference type="PROSITE" id="PS50979">
    <property type="entry name" value="BC"/>
    <property type="match status" value="1"/>
</dbReference>
<evidence type="ECO:0000256" key="9">
    <source>
        <dbReference type="PROSITE-ProRule" id="PRU00409"/>
    </source>
</evidence>
<dbReference type="PROSITE" id="PS00867">
    <property type="entry name" value="CPSASE_2"/>
    <property type="match status" value="1"/>
</dbReference>
<dbReference type="Pfam" id="PF02786">
    <property type="entry name" value="CPSase_L_D2"/>
    <property type="match status" value="1"/>
</dbReference>
<dbReference type="OrthoDB" id="9760256at2"/>
<evidence type="ECO:0000256" key="6">
    <source>
        <dbReference type="ARBA" id="ARBA00022840"/>
    </source>
</evidence>
<evidence type="ECO:0000313" key="16">
    <source>
        <dbReference type="Proteomes" id="UP000029074"/>
    </source>
</evidence>
<dbReference type="FunFam" id="3.40.50.20:FF:000010">
    <property type="entry name" value="Propionyl-CoA carboxylase subunit alpha"/>
    <property type="match status" value="1"/>
</dbReference>
<evidence type="ECO:0000313" key="14">
    <source>
        <dbReference type="EMBL" id="KFI59031.1"/>
    </source>
</evidence>
<dbReference type="Pfam" id="PF00289">
    <property type="entry name" value="Biotin_carb_N"/>
    <property type="match status" value="1"/>
</dbReference>
<evidence type="ECO:0000256" key="4">
    <source>
        <dbReference type="ARBA" id="ARBA00022598"/>
    </source>
</evidence>
<sequence>MQRILIANRGEIAVRIIDACRTSGRTAIAVYAEPDANALFVRLADEAYALGGTTPAQSYLNIERIIAVAKAAHADAVHPGYGFLSENADFAQAVIDAGMVWIGPSPQAMRLLGSKVAARRLAALVGAPMAPGTTEPVHDVYEVVDFAQRHGMPIAIKAVYGGGGRGLKVVHTIDDIPEAFQQATDEALSAFGNGDCFVERFLARPRHVEVQILADHAGAVRAIGTRDCSLQRRNQKLIEEAPAPYLDAAIEQQLMQAAVNICKAADYTGVGTVEFLVDPDGTMSFMEVNTRIQVEHPVTEQTTGIDLGIAQLDLAEGAAVERVCAVMREGATRGTAMEFRINAEDPSRGFVPFPGVVESMRIPMGPGIRFDSGVTDGSGISEQFDSMLAKLIVWAPTRTQCINRARFALEQLHIEGVPTVKAFDELVLHSPAFTGIDDDGNTVPFNVYTRWIEEELLPSVSDPNDLASGAPGARSAADTMVEAWIELDGKRMKLGMPVQFTGFGATTATSATPPETPTEPAGAIHAPITGTLVRWLVADGESVHEGDALAVMEAMKMETTVTAPTDGMLHCQAQPGQSLAFDAVIGTVQ</sequence>
<dbReference type="Gene3D" id="3.30.470.20">
    <property type="entry name" value="ATP-grasp fold, B domain"/>
    <property type="match status" value="1"/>
</dbReference>
<dbReference type="AlphaFoldDB" id="D1NWX0"/>
<dbReference type="GO" id="GO:0005524">
    <property type="term" value="F:ATP binding"/>
    <property type="evidence" value="ECO:0007669"/>
    <property type="project" value="UniProtKB-UniRule"/>
</dbReference>
<dbReference type="InterPro" id="IPR011764">
    <property type="entry name" value="Biotin_carboxylation_dom"/>
</dbReference>
<organism evidence="13 15">
    <name type="scientific">Bifidobacterium gallicum DSM 20093 = LMG 11596</name>
    <dbReference type="NCBI Taxonomy" id="561180"/>
    <lineage>
        <taxon>Bacteria</taxon>
        <taxon>Bacillati</taxon>
        <taxon>Actinomycetota</taxon>
        <taxon>Actinomycetes</taxon>
        <taxon>Bifidobacteriales</taxon>
        <taxon>Bifidobacteriaceae</taxon>
        <taxon>Bifidobacterium</taxon>
    </lineage>
</organism>
<dbReference type="GO" id="GO:0046872">
    <property type="term" value="F:metal ion binding"/>
    <property type="evidence" value="ECO:0007669"/>
    <property type="project" value="InterPro"/>
</dbReference>
<dbReference type="InterPro" id="IPR005479">
    <property type="entry name" value="CPAse_ATP-bd"/>
</dbReference>
<dbReference type="Pfam" id="PF02785">
    <property type="entry name" value="Biotin_carb_C"/>
    <property type="match status" value="1"/>
</dbReference>
<dbReference type="PROSITE" id="PS50968">
    <property type="entry name" value="BIOTINYL_LIPOYL"/>
    <property type="match status" value="1"/>
</dbReference>
<dbReference type="EMBL" id="JGYW01000004">
    <property type="protein sequence ID" value="KFI59031.1"/>
    <property type="molecule type" value="Genomic_DNA"/>
</dbReference>
<comment type="function">
    <text evidence="2">This protein is a component of the acetyl coenzyme A carboxylase complex; first, biotin carboxylase catalyzes the carboxylation of the carrier protein and then the transcarboxylase transfers the carboxyl group to form malonyl-CoA.</text>
</comment>
<evidence type="ECO:0000256" key="8">
    <source>
        <dbReference type="ARBA" id="ARBA00048600"/>
    </source>
</evidence>
<dbReference type="Proteomes" id="UP000003656">
    <property type="component" value="Unassembled WGS sequence"/>
</dbReference>
<evidence type="ECO:0000259" key="12">
    <source>
        <dbReference type="PROSITE" id="PS50979"/>
    </source>
</evidence>
<evidence type="ECO:0000256" key="3">
    <source>
        <dbReference type="ARBA" id="ARBA00013263"/>
    </source>
</evidence>
<dbReference type="Gene3D" id="2.40.50.100">
    <property type="match status" value="1"/>
</dbReference>
<dbReference type="InterPro" id="IPR005481">
    <property type="entry name" value="BC-like_N"/>
</dbReference>
<dbReference type="FunFam" id="3.30.1490.20:FF:000003">
    <property type="entry name" value="acetyl-CoA carboxylase isoform X1"/>
    <property type="match status" value="1"/>
</dbReference>
<dbReference type="Pfam" id="PF00364">
    <property type="entry name" value="Biotin_lipoyl"/>
    <property type="match status" value="1"/>
</dbReference>
<dbReference type="SUPFAM" id="SSF51230">
    <property type="entry name" value="Single hybrid motif"/>
    <property type="match status" value="1"/>
</dbReference>
<dbReference type="InterPro" id="IPR011761">
    <property type="entry name" value="ATP-grasp"/>
</dbReference>
<comment type="catalytic activity">
    <reaction evidence="8">
        <text>N(6)-biotinyl-L-lysyl-[protein] + hydrogencarbonate + ATP = N(6)-carboxybiotinyl-L-lysyl-[protein] + ADP + phosphate + H(+)</text>
        <dbReference type="Rhea" id="RHEA:13501"/>
        <dbReference type="Rhea" id="RHEA-COMP:10505"/>
        <dbReference type="Rhea" id="RHEA-COMP:10506"/>
        <dbReference type="ChEBI" id="CHEBI:15378"/>
        <dbReference type="ChEBI" id="CHEBI:17544"/>
        <dbReference type="ChEBI" id="CHEBI:30616"/>
        <dbReference type="ChEBI" id="CHEBI:43474"/>
        <dbReference type="ChEBI" id="CHEBI:83144"/>
        <dbReference type="ChEBI" id="CHEBI:83145"/>
        <dbReference type="ChEBI" id="CHEBI:456216"/>
        <dbReference type="EC" id="6.3.4.14"/>
    </reaction>
</comment>
<accession>D1NWX0</accession>
<evidence type="ECO:0000259" key="10">
    <source>
        <dbReference type="PROSITE" id="PS50968"/>
    </source>
</evidence>
<evidence type="ECO:0000256" key="5">
    <source>
        <dbReference type="ARBA" id="ARBA00022741"/>
    </source>
</evidence>
<dbReference type="InterPro" id="IPR011054">
    <property type="entry name" value="Rudment_hybrid_motif"/>
</dbReference>
<dbReference type="GO" id="GO:0004075">
    <property type="term" value="F:biotin carboxylase activity"/>
    <property type="evidence" value="ECO:0007669"/>
    <property type="project" value="UniProtKB-EC"/>
</dbReference>
<evidence type="ECO:0000313" key="15">
    <source>
        <dbReference type="Proteomes" id="UP000003656"/>
    </source>
</evidence>
<dbReference type="InterPro" id="IPR001882">
    <property type="entry name" value="Biotin_BS"/>
</dbReference>
<protein>
    <recommendedName>
        <fullName evidence="3">biotin carboxylase</fullName>
        <ecNumber evidence="3">6.3.4.14</ecNumber>
    </recommendedName>
</protein>
<dbReference type="InterPro" id="IPR016185">
    <property type="entry name" value="PreATP-grasp_dom_sf"/>
</dbReference>
<dbReference type="PROSITE" id="PS00188">
    <property type="entry name" value="BIOTIN"/>
    <property type="match status" value="1"/>
</dbReference>
<reference evidence="14 16" key="2">
    <citation type="submission" date="2014-03" db="EMBL/GenBank/DDBJ databases">
        <title>Genomics of Bifidobacteria.</title>
        <authorList>
            <person name="Ventura M."/>
            <person name="Milani C."/>
            <person name="Lugli G.A."/>
        </authorList>
    </citation>
    <scope>NUCLEOTIDE SEQUENCE [LARGE SCALE GENOMIC DNA]</scope>
    <source>
        <strain evidence="14 16">LMG 11596</strain>
    </source>
</reference>
<dbReference type="InterPro" id="IPR011053">
    <property type="entry name" value="Single_hybrid_motif"/>
</dbReference>
<comment type="caution">
    <text evidence="13">The sequence shown here is derived from an EMBL/GenBank/DDBJ whole genome shotgun (WGS) entry which is preliminary data.</text>
</comment>
<dbReference type="Proteomes" id="UP000029074">
    <property type="component" value="Unassembled WGS sequence"/>
</dbReference>
<dbReference type="PANTHER" id="PTHR48095">
    <property type="entry name" value="PYRUVATE CARBOXYLASE SUBUNIT A"/>
    <property type="match status" value="1"/>
</dbReference>
<evidence type="ECO:0000256" key="7">
    <source>
        <dbReference type="ARBA" id="ARBA00023267"/>
    </source>
</evidence>
<feature type="domain" description="Biotin carboxylation" evidence="12">
    <location>
        <begin position="1"/>
        <end position="448"/>
    </location>
</feature>
<keyword evidence="7" id="KW-0092">Biotin</keyword>
<evidence type="ECO:0000259" key="11">
    <source>
        <dbReference type="PROSITE" id="PS50975"/>
    </source>
</evidence>
<dbReference type="EMBL" id="ABXB03000007">
    <property type="protein sequence ID" value="EFA22101.1"/>
    <property type="molecule type" value="Genomic_DNA"/>
</dbReference>
<evidence type="ECO:0000256" key="2">
    <source>
        <dbReference type="ARBA" id="ARBA00003761"/>
    </source>
</evidence>
<reference evidence="13 15" key="1">
    <citation type="submission" date="2009-11" db="EMBL/GenBank/DDBJ databases">
        <authorList>
            <person name="Weinstock G."/>
            <person name="Sodergren E."/>
            <person name="Clifton S."/>
            <person name="Fulton L."/>
            <person name="Fulton B."/>
            <person name="Courtney L."/>
            <person name="Fronick C."/>
            <person name="Harrison M."/>
            <person name="Strong C."/>
            <person name="Farmer C."/>
            <person name="Delahaunty K."/>
            <person name="Markovic C."/>
            <person name="Hall O."/>
            <person name="Minx P."/>
            <person name="Tomlinson C."/>
            <person name="Mitreva M."/>
            <person name="Nelson J."/>
            <person name="Hou S."/>
            <person name="Wollam A."/>
            <person name="Pepin K.H."/>
            <person name="Johnson M."/>
            <person name="Bhonagiri V."/>
            <person name="Nash W.E."/>
            <person name="Warren W."/>
            <person name="Chinwalla A."/>
            <person name="Mardis E.R."/>
            <person name="Wilson R.K."/>
        </authorList>
    </citation>
    <scope>NUCLEOTIDE SEQUENCE [LARGE SCALE GENOMIC DNA]</scope>
    <source>
        <strain evidence="13 15">DSM 20093</strain>
    </source>
</reference>
<dbReference type="InterPro" id="IPR051602">
    <property type="entry name" value="ACC_Biotin_Carboxylase"/>
</dbReference>
<keyword evidence="6 9" id="KW-0067">ATP-binding</keyword>
<keyword evidence="5 9" id="KW-0547">Nucleotide-binding</keyword>
<dbReference type="SUPFAM" id="SSF51246">
    <property type="entry name" value="Rudiment single hybrid motif"/>
    <property type="match status" value="1"/>
</dbReference>
<dbReference type="EC" id="6.3.4.14" evidence="3"/>
<feature type="domain" description="Lipoyl-binding" evidence="10">
    <location>
        <begin position="514"/>
        <end position="589"/>
    </location>
</feature>
<proteinExistence type="predicted"/>
<name>D1NWX0_9BIFI</name>
<dbReference type="CDD" id="cd06850">
    <property type="entry name" value="biotinyl_domain"/>
    <property type="match status" value="1"/>
</dbReference>
<dbReference type="eggNOG" id="COG4770">
    <property type="taxonomic scope" value="Bacteria"/>
</dbReference>
<dbReference type="InterPro" id="IPR000089">
    <property type="entry name" value="Biotin_lipoyl"/>
</dbReference>
<evidence type="ECO:0000313" key="13">
    <source>
        <dbReference type="EMBL" id="EFA22101.1"/>
    </source>
</evidence>
<dbReference type="PROSITE" id="PS50975">
    <property type="entry name" value="ATP_GRASP"/>
    <property type="match status" value="1"/>
</dbReference>
<keyword evidence="16" id="KW-1185">Reference proteome</keyword>
<comment type="cofactor">
    <cofactor evidence="1">
        <name>biotin</name>
        <dbReference type="ChEBI" id="CHEBI:57586"/>
    </cofactor>
</comment>
<dbReference type="InterPro" id="IPR005482">
    <property type="entry name" value="Biotin_COase_C"/>
</dbReference>
<dbReference type="SMART" id="SM00878">
    <property type="entry name" value="Biotin_carb_C"/>
    <property type="match status" value="1"/>
</dbReference>
<dbReference type="SUPFAM" id="SSF52440">
    <property type="entry name" value="PreATP-grasp domain"/>
    <property type="match status" value="1"/>
</dbReference>
<dbReference type="PANTHER" id="PTHR48095:SF2">
    <property type="entry name" value="BIOTIN CARBOXYLASE, CHLOROPLASTIC"/>
    <property type="match status" value="1"/>
</dbReference>
<dbReference type="STRING" id="561180.BIFGAL_04377"/>
<gene>
    <name evidence="14" type="ORF">BGLCM_0614</name>
    <name evidence="13" type="ORF">BIFGAL_04377</name>
</gene>
<evidence type="ECO:0000256" key="1">
    <source>
        <dbReference type="ARBA" id="ARBA00001953"/>
    </source>
</evidence>
<dbReference type="SUPFAM" id="SSF56059">
    <property type="entry name" value="Glutathione synthetase ATP-binding domain-like"/>
    <property type="match status" value="1"/>
</dbReference>